<evidence type="ECO:0000313" key="3">
    <source>
        <dbReference type="Proteomes" id="UP000218896"/>
    </source>
</evidence>
<proteinExistence type="predicted"/>
<organism evidence="2 3">
    <name type="scientific">Halovibrio salipaludis</name>
    <dbReference type="NCBI Taxonomy" id="2032626"/>
    <lineage>
        <taxon>Bacteria</taxon>
        <taxon>Pseudomonadati</taxon>
        <taxon>Pseudomonadota</taxon>
        <taxon>Gammaproteobacteria</taxon>
        <taxon>Oceanospirillales</taxon>
        <taxon>Halomonadaceae</taxon>
        <taxon>Halovibrio</taxon>
    </lineage>
</organism>
<dbReference type="OrthoDB" id="6181365at2"/>
<accession>A0A2A2F6A8</accession>
<comment type="caution">
    <text evidence="2">The sequence shown here is derived from an EMBL/GenBank/DDBJ whole genome shotgun (WGS) entry which is preliminary data.</text>
</comment>
<protein>
    <submittedName>
        <fullName evidence="2">Uncharacterized protein</fullName>
    </submittedName>
</protein>
<name>A0A2A2F6A8_9GAMM</name>
<dbReference type="Proteomes" id="UP000218896">
    <property type="component" value="Unassembled WGS sequence"/>
</dbReference>
<reference evidence="2 3" key="1">
    <citation type="submission" date="2017-08" db="EMBL/GenBank/DDBJ databases">
        <title>Halovibrio sewagensis sp. nov., isolated from wastewater of high salinity.</title>
        <authorList>
            <person name="Dong X."/>
            <person name="Zhang G."/>
        </authorList>
    </citation>
    <scope>NUCLEOTIDE SEQUENCE [LARGE SCALE GENOMIC DNA]</scope>
    <source>
        <strain evidence="2 3">YL5-2</strain>
    </source>
</reference>
<sequence length="217" mass="23975">MFRTLLCALIICALVPTAALGQEGGEALEEKGAKEMAFGQLSEKQQKLVVGMLKKLFKEGKVKAQESIREDGSFVPYGYVSNHQGEGQFLHINPEQKMQAEVAAHAVQKTIITNALRGNLAASGLFMTMALPEGVKEKTQKQLKESIKGDRGIDDVRFLMVELQHLGGLGLLMSVPYWQNSEDEWVFGEPVSQQIKPELQMAVKQMMRKAAQQQSNG</sequence>
<feature type="signal peptide" evidence="1">
    <location>
        <begin position="1"/>
        <end position="21"/>
    </location>
</feature>
<dbReference type="RefSeq" id="WP_095616713.1">
    <property type="nucleotide sequence ID" value="NZ_NSKD01000002.1"/>
</dbReference>
<gene>
    <name evidence="2" type="ORF">CK501_05330</name>
</gene>
<evidence type="ECO:0000313" key="2">
    <source>
        <dbReference type="EMBL" id="PAU80986.1"/>
    </source>
</evidence>
<feature type="chain" id="PRO_5012923242" evidence="1">
    <location>
        <begin position="22"/>
        <end position="217"/>
    </location>
</feature>
<keyword evidence="3" id="KW-1185">Reference proteome</keyword>
<dbReference type="AlphaFoldDB" id="A0A2A2F6A8"/>
<keyword evidence="1" id="KW-0732">Signal</keyword>
<dbReference type="EMBL" id="NSKD01000002">
    <property type="protein sequence ID" value="PAU80986.1"/>
    <property type="molecule type" value="Genomic_DNA"/>
</dbReference>
<evidence type="ECO:0000256" key="1">
    <source>
        <dbReference type="SAM" id="SignalP"/>
    </source>
</evidence>